<dbReference type="PANTHER" id="PTHR13932:SF5">
    <property type="entry name" value="RADICAL S-ADENOSYL METHIONINE DOMAIN-CONTAINING PROTEIN 1, MITOCHONDRIAL"/>
    <property type="match status" value="1"/>
</dbReference>
<dbReference type="GO" id="GO:0005739">
    <property type="term" value="C:mitochondrion"/>
    <property type="evidence" value="ECO:0007669"/>
    <property type="project" value="UniProtKB-SubCell"/>
</dbReference>
<dbReference type="PANTHER" id="PTHR13932">
    <property type="entry name" value="COPROPORPHYRINIGEN III OXIDASE"/>
    <property type="match status" value="1"/>
</dbReference>
<dbReference type="InterPro" id="IPR034505">
    <property type="entry name" value="Coproporphyrinogen-III_oxidase"/>
</dbReference>
<dbReference type="InterPro" id="IPR004559">
    <property type="entry name" value="HemW-like"/>
</dbReference>
<dbReference type="GO" id="GO:0004109">
    <property type="term" value="F:coproporphyrinogen oxidase activity"/>
    <property type="evidence" value="ECO:0007669"/>
    <property type="project" value="InterPro"/>
</dbReference>
<comment type="subcellular location">
    <subcellularLocation>
        <location evidence="9">Mitochondrion</location>
    </subcellularLocation>
</comment>
<comment type="similarity">
    <text evidence="1">Belongs to the anaerobic coproporphyrinogen-III oxidase family. HemW subfamily.</text>
</comment>
<proteinExistence type="inferred from homology"/>
<dbReference type="Gene3D" id="3.20.20.70">
    <property type="entry name" value="Aldolase class I"/>
    <property type="match status" value="1"/>
</dbReference>
<evidence type="ECO:0000256" key="1">
    <source>
        <dbReference type="ARBA" id="ARBA00006100"/>
    </source>
</evidence>
<evidence type="ECO:0000256" key="4">
    <source>
        <dbReference type="ARBA" id="ARBA00022723"/>
    </source>
</evidence>
<dbReference type="GO" id="GO:0046872">
    <property type="term" value="F:metal ion binding"/>
    <property type="evidence" value="ECO:0007669"/>
    <property type="project" value="UniProtKB-UniRule"/>
</dbReference>
<comment type="function">
    <text evidence="8 9">May be a heme chaperone, appears to bind heme. Homologous bacterial proteins do not have oxygen-independent coproporphyrinogen-III oxidase activity. Binds 1 [4Fe-4S] cluster. The cluster is coordinated with 3 cysteines and an exchangeable S-adenosyl-L-methionine.</text>
</comment>
<keyword evidence="5 9" id="KW-0408">Iron</keyword>
<dbReference type="InterPro" id="IPR010723">
    <property type="entry name" value="HemN_C"/>
</dbReference>
<evidence type="ECO:0000256" key="2">
    <source>
        <dbReference type="ARBA" id="ARBA00022617"/>
    </source>
</evidence>
<keyword evidence="9" id="KW-0496">Mitochondrion</keyword>
<dbReference type="Pfam" id="PF04055">
    <property type="entry name" value="Radical_SAM"/>
    <property type="match status" value="1"/>
</dbReference>
<dbReference type="InterPro" id="IPR006638">
    <property type="entry name" value="Elp3/MiaA/NifB-like_rSAM"/>
</dbReference>
<evidence type="ECO:0000313" key="12">
    <source>
        <dbReference type="Proteomes" id="UP001230051"/>
    </source>
</evidence>
<keyword evidence="2 9" id="KW-0349">Heme</keyword>
<organism evidence="11 12">
    <name type="scientific">Acipenser oxyrinchus oxyrinchus</name>
    <dbReference type="NCBI Taxonomy" id="40147"/>
    <lineage>
        <taxon>Eukaryota</taxon>
        <taxon>Metazoa</taxon>
        <taxon>Chordata</taxon>
        <taxon>Craniata</taxon>
        <taxon>Vertebrata</taxon>
        <taxon>Euteleostomi</taxon>
        <taxon>Actinopterygii</taxon>
        <taxon>Chondrostei</taxon>
        <taxon>Acipenseriformes</taxon>
        <taxon>Acipenseridae</taxon>
        <taxon>Acipenser</taxon>
    </lineage>
</organism>
<dbReference type="InterPro" id="IPR007197">
    <property type="entry name" value="rSAM"/>
</dbReference>
<dbReference type="SFLD" id="SFLDG01065">
    <property type="entry name" value="anaerobic_coproporphyrinogen-I"/>
    <property type="match status" value="1"/>
</dbReference>
<evidence type="ECO:0000256" key="5">
    <source>
        <dbReference type="ARBA" id="ARBA00023004"/>
    </source>
</evidence>
<dbReference type="AlphaFoldDB" id="A0AAD8FZQ6"/>
<evidence type="ECO:0000256" key="3">
    <source>
        <dbReference type="ARBA" id="ARBA00022691"/>
    </source>
</evidence>
<dbReference type="NCBIfam" id="TIGR00539">
    <property type="entry name" value="hemN_rel"/>
    <property type="match status" value="1"/>
</dbReference>
<feature type="domain" description="Radical SAM core" evidence="10">
    <location>
        <begin position="47"/>
        <end position="283"/>
    </location>
</feature>
<keyword evidence="9" id="KW-0809">Transit peptide</keyword>
<evidence type="ECO:0000256" key="7">
    <source>
        <dbReference type="ARBA" id="ARBA00023186"/>
    </source>
</evidence>
<keyword evidence="7 9" id="KW-0143">Chaperone</keyword>
<comment type="caution">
    <text evidence="11">The sequence shown here is derived from an EMBL/GenBank/DDBJ whole genome shotgun (WGS) entry which is preliminary data.</text>
</comment>
<dbReference type="SFLD" id="SFLDS00029">
    <property type="entry name" value="Radical_SAM"/>
    <property type="match status" value="1"/>
</dbReference>
<dbReference type="SFLD" id="SFLDF00562">
    <property type="entry name" value="HemN-like__clustered_with_heat"/>
    <property type="match status" value="1"/>
</dbReference>
<dbReference type="InterPro" id="IPR013785">
    <property type="entry name" value="Aldolase_TIM"/>
</dbReference>
<keyword evidence="9" id="KW-0004">4Fe-4S</keyword>
<keyword evidence="12" id="KW-1185">Reference proteome</keyword>
<dbReference type="GO" id="GO:0006779">
    <property type="term" value="P:porphyrin-containing compound biosynthetic process"/>
    <property type="evidence" value="ECO:0007669"/>
    <property type="project" value="InterPro"/>
</dbReference>
<dbReference type="PROSITE" id="PS51918">
    <property type="entry name" value="RADICAL_SAM"/>
    <property type="match status" value="1"/>
</dbReference>
<evidence type="ECO:0000256" key="6">
    <source>
        <dbReference type="ARBA" id="ARBA00023014"/>
    </source>
</evidence>
<dbReference type="InterPro" id="IPR058240">
    <property type="entry name" value="rSAM_sf"/>
</dbReference>
<keyword evidence="3 9" id="KW-0949">S-adenosyl-L-methionine</keyword>
<dbReference type="Pfam" id="PF06969">
    <property type="entry name" value="HemN_C"/>
    <property type="match status" value="1"/>
</dbReference>
<evidence type="ECO:0000256" key="8">
    <source>
        <dbReference type="ARBA" id="ARBA00045130"/>
    </source>
</evidence>
<keyword evidence="4 9" id="KW-0479">Metal-binding</keyword>
<accession>A0AAD8FZQ6</accession>
<dbReference type="EMBL" id="JAGXEW010000017">
    <property type="protein sequence ID" value="KAK1162213.1"/>
    <property type="molecule type" value="Genomic_DNA"/>
</dbReference>
<dbReference type="Proteomes" id="UP001230051">
    <property type="component" value="Unassembled WGS sequence"/>
</dbReference>
<name>A0AAD8FZQ6_ACIOX</name>
<sequence length="456" mass="51206">MCPAVWQCRVRSILIRAWSGLGRTTWSGQQTRFSIRQKSGPGQEGTFSLTEEAGLYLHWPYCQRRCTYCNFNKYIARDVDHNAMRECLVREAETLLRLSQVKRISSIFFGGGTPSLARPTTIAAIIESVAKWAQLPSDAEVTLEVNPTSVGASKLSEFRSAGVNRFSIGIQSLHDPDLVILGRDHTSQHALQTLEEAKKLCPGRTSVDIIFGRPGQSMESWEKELEELLLVCCDHVSLYQLTLERGTALFKQVQDGKLSVPSEELTARMYNAARRILGKCGFHQYEVSNFAKNDAVSVHNLAYWKGRQYIGIGPGAHGRFVPRGDGAMLREARIQTLEPDVWMREVQRCGHGTRKRVPLSQLGISEEAMVMGLRMTEGITHEHWKQICSEWSLQEIFTGSQEVEGLLREGLLIMDSRGVRCSWGGLAVLDSMLPALLNQLQMTASEERQSKQETTF</sequence>
<dbReference type="SMART" id="SM00729">
    <property type="entry name" value="Elp3"/>
    <property type="match status" value="1"/>
</dbReference>
<gene>
    <name evidence="11" type="primary">rsad1</name>
    <name evidence="11" type="ORF">AOXY_G18556</name>
</gene>
<dbReference type="CDD" id="cd01335">
    <property type="entry name" value="Radical_SAM"/>
    <property type="match status" value="1"/>
</dbReference>
<dbReference type="GO" id="GO:0051539">
    <property type="term" value="F:4 iron, 4 sulfur cluster binding"/>
    <property type="evidence" value="ECO:0007669"/>
    <property type="project" value="UniProtKB-UniRule"/>
</dbReference>
<keyword evidence="6 9" id="KW-0411">Iron-sulfur</keyword>
<protein>
    <recommendedName>
        <fullName evidence="9">Radical S-adenosyl methionine domain-containing protein</fullName>
    </recommendedName>
</protein>
<dbReference type="SFLD" id="SFLDF00288">
    <property type="entry name" value="HemN-like__clustered_with_nucl"/>
    <property type="match status" value="1"/>
</dbReference>
<evidence type="ECO:0000259" key="10">
    <source>
        <dbReference type="PROSITE" id="PS51918"/>
    </source>
</evidence>
<evidence type="ECO:0000256" key="9">
    <source>
        <dbReference type="RuleBase" id="RU364116"/>
    </source>
</evidence>
<reference evidence="11" key="1">
    <citation type="submission" date="2022-02" db="EMBL/GenBank/DDBJ databases">
        <title>Atlantic sturgeon de novo genome assembly.</title>
        <authorList>
            <person name="Stock M."/>
            <person name="Klopp C."/>
            <person name="Guiguen Y."/>
            <person name="Cabau C."/>
            <person name="Parinello H."/>
            <person name="Santidrian Yebra-Pimentel E."/>
            <person name="Kuhl H."/>
            <person name="Dirks R.P."/>
            <person name="Guessner J."/>
            <person name="Wuertz S."/>
            <person name="Du K."/>
            <person name="Schartl M."/>
        </authorList>
    </citation>
    <scope>NUCLEOTIDE SEQUENCE</scope>
    <source>
        <strain evidence="11">STURGEONOMICS-FGT-2020</strain>
        <tissue evidence="11">Whole blood</tissue>
    </source>
</reference>
<dbReference type="SUPFAM" id="SSF102114">
    <property type="entry name" value="Radical SAM enzymes"/>
    <property type="match status" value="1"/>
</dbReference>
<evidence type="ECO:0000313" key="11">
    <source>
        <dbReference type="EMBL" id="KAK1162213.1"/>
    </source>
</evidence>